<dbReference type="InterPro" id="IPR000772">
    <property type="entry name" value="Ricin_B_lectin"/>
</dbReference>
<feature type="region of interest" description="Disordered" evidence="2">
    <location>
        <begin position="158"/>
        <end position="177"/>
    </location>
</feature>
<feature type="region of interest" description="Disordered" evidence="2">
    <location>
        <begin position="678"/>
        <end position="727"/>
    </location>
</feature>
<organism>
    <name type="scientific">Branchiostoma floridae</name>
    <name type="common">Florida lancelet</name>
    <name type="synonym">Amphioxus</name>
    <dbReference type="NCBI Taxonomy" id="7739"/>
    <lineage>
        <taxon>Eukaryota</taxon>
        <taxon>Metazoa</taxon>
        <taxon>Chordata</taxon>
        <taxon>Cephalochordata</taxon>
        <taxon>Leptocardii</taxon>
        <taxon>Amphioxiformes</taxon>
        <taxon>Branchiostomatidae</taxon>
        <taxon>Branchiostoma</taxon>
    </lineage>
</organism>
<evidence type="ECO:0000256" key="1">
    <source>
        <dbReference type="SAM" id="Coils"/>
    </source>
</evidence>
<dbReference type="Pfam" id="PF00652">
    <property type="entry name" value="Ricin_B_lectin"/>
    <property type="match status" value="1"/>
</dbReference>
<dbReference type="AlphaFoldDB" id="C3Y277"/>
<evidence type="ECO:0000256" key="2">
    <source>
        <dbReference type="SAM" id="MobiDB-lite"/>
    </source>
</evidence>
<dbReference type="InterPro" id="IPR050252">
    <property type="entry name" value="Beta/Gamma-Crystallin"/>
</dbReference>
<sequence length="1219" mass="136270">MSYPSNYHRSGLASTLGSLFSFGSGSRSQSLSSRWAGSSFVRLSRERRSYSGPTRASSRAFDTGPGLSYSVQTGYTSPTSPRSVSRTYGADTSRARLLVRTSSAPSLRAHSRRSSGEYASFQRHEKPLDFVRTETELNGHVVDGGPEKVDMDEVFGNKIPISSPTSPKAETRRSQVSSVVLMSPRALSPVSPRTLSPVSPRALSPVSPRALSTVSSRALSPVQSSLTSVSARDVEVDVNAHIRRTEQLERDLDLYKSRYEKEATIRKELENKLSEAREEITALSGINRRLKGDNEALRKRCHTDEIHCSTGLMDMRSHYEKVVRNTKRDLEVYYMEKVRRVTDEAKRHAVELGRVTADWKDLSEQIRSLQTENDRLRRMAGFKAPSSSSAATTTAKTSSGVEKAPTKTVTFHNGPVSESNSSTRTTKVRVKYVDAASTSSSSDEDDTQTTSVRAKSKISSNVKISKAPFVRGSWIGVSSRVHRLERRRRRAPLPVPPPPNTRHCRRGPVCPPAGWDLAIKTPSCVKTYLKTPSDMSHTQYYTRELQHTDRSRFVVRGRNASITSSTYSSGYSGPAAPTTRRSSSANPTTRKMSYRSRSQSSDRLTTRRNTYDFEPYSSARLLSESRSGGGVSRKLRYRQQMTESNLTSASNRMSRSMTSLTPPDQVVSARVYYQPMYPKRTRTLSSQSPGRYDSTTTRTYSSYASSRHSLTGSAPGSRRSSIDSQHSYDELMSPQSVFTAPVPTTEIVKEISRLQETKKQLETDILTLETAKNTGSGSTTVIKTLQEETETLTKRNTELENDIKDFKMRFEEEMTWRKKLEDEVGSLRKERERLMFQSVADSSAGGLGGRALPEQLEKLRGHYEDLIRRNREDLEKHYKAKITALQGQTMAPSEFVSQMETMQTEESMRSGSGGLEDAERRQFQEEIEELRTELRNFRNQVSQMQEGKATPKVNGHGDSDFPGVPSACFIQNGEHRHTSHLKVNLGNGRNNIYVTGLSLNPAAVAMQPTGKPQGFVSLYPISWYFDKDLSTIHSAQNVVTETKTTQKTVTQQKTTQQMMTQKGVAKDDPKYGSVHMSVKEEEIAKVLKGRWFRLAHHASHGLVIEAEDTPQSGKQAVANKKQIPTNDTQLWSYDKGSFRNKKYQKCALQVLDYFAPSPVELAPYTGDRNQKWVIHANGVITSADTDFALDMDGHNVIISPKEADDSATRQSWGIEVVQK</sequence>
<feature type="compositionally biased region" description="Polar residues" evidence="2">
    <location>
        <begin position="712"/>
        <end position="725"/>
    </location>
</feature>
<dbReference type="Gene3D" id="2.80.10.50">
    <property type="match status" value="1"/>
</dbReference>
<feature type="domain" description="Ricin B lectin" evidence="3">
    <location>
        <begin position="1092"/>
        <end position="1215"/>
    </location>
</feature>
<dbReference type="PROSITE" id="PS50231">
    <property type="entry name" value="RICIN_B_LECTIN"/>
    <property type="match status" value="1"/>
</dbReference>
<dbReference type="SUPFAM" id="SSF50370">
    <property type="entry name" value="Ricin B-like lectins"/>
    <property type="match status" value="1"/>
</dbReference>
<evidence type="ECO:0000313" key="4">
    <source>
        <dbReference type="EMBL" id="EEN65967.1"/>
    </source>
</evidence>
<feature type="coiled-coil region" evidence="1">
    <location>
        <begin position="920"/>
        <end position="947"/>
    </location>
</feature>
<feature type="region of interest" description="Disordered" evidence="2">
    <location>
        <begin position="623"/>
        <end position="661"/>
    </location>
</feature>
<evidence type="ECO:0000259" key="3">
    <source>
        <dbReference type="SMART" id="SM00458"/>
    </source>
</evidence>
<gene>
    <name evidence="4" type="ORF">BRAFLDRAFT_124383</name>
</gene>
<reference evidence="4" key="1">
    <citation type="journal article" date="2008" name="Nature">
        <title>The amphioxus genome and the evolution of the chordate karyotype.</title>
        <authorList>
            <consortium name="US DOE Joint Genome Institute (JGI-PGF)"/>
            <person name="Putnam N.H."/>
            <person name="Butts T."/>
            <person name="Ferrier D.E.K."/>
            <person name="Furlong R.F."/>
            <person name="Hellsten U."/>
            <person name="Kawashima T."/>
            <person name="Robinson-Rechavi M."/>
            <person name="Shoguchi E."/>
            <person name="Terry A."/>
            <person name="Yu J.-K."/>
            <person name="Benito-Gutierrez E.L."/>
            <person name="Dubchak I."/>
            <person name="Garcia-Fernandez J."/>
            <person name="Gibson-Brown J.J."/>
            <person name="Grigoriev I.V."/>
            <person name="Horton A.C."/>
            <person name="de Jong P.J."/>
            <person name="Jurka J."/>
            <person name="Kapitonov V.V."/>
            <person name="Kohara Y."/>
            <person name="Kuroki Y."/>
            <person name="Lindquist E."/>
            <person name="Lucas S."/>
            <person name="Osoegawa K."/>
            <person name="Pennacchio L.A."/>
            <person name="Salamov A.A."/>
            <person name="Satou Y."/>
            <person name="Sauka-Spengler T."/>
            <person name="Schmutz J."/>
            <person name="Shin-I T."/>
            <person name="Toyoda A."/>
            <person name="Bronner-Fraser M."/>
            <person name="Fujiyama A."/>
            <person name="Holland L.Z."/>
            <person name="Holland P.W.H."/>
            <person name="Satoh N."/>
            <person name="Rokhsar D.S."/>
        </authorList>
    </citation>
    <scope>NUCLEOTIDE SEQUENCE [LARGE SCALE GENOMIC DNA]</scope>
    <source>
        <strain evidence="4">S238N-H82</strain>
        <tissue evidence="4">Testes</tissue>
    </source>
</reference>
<dbReference type="EMBL" id="GG666480">
    <property type="protein sequence ID" value="EEN65967.1"/>
    <property type="molecule type" value="Genomic_DNA"/>
</dbReference>
<feature type="region of interest" description="Disordered" evidence="2">
    <location>
        <begin position="381"/>
        <end position="425"/>
    </location>
</feature>
<dbReference type="PANTHER" id="PTHR11818:SF42">
    <property type="entry name" value="VOLTAGE-GATED HYDROGEN CHANNEL 1"/>
    <property type="match status" value="1"/>
</dbReference>
<feature type="compositionally biased region" description="Low complexity" evidence="2">
    <location>
        <begin position="383"/>
        <end position="399"/>
    </location>
</feature>
<feature type="compositionally biased region" description="Polar residues" evidence="2">
    <location>
        <begin position="639"/>
        <end position="661"/>
    </location>
</feature>
<dbReference type="InterPro" id="IPR035992">
    <property type="entry name" value="Ricin_B-like_lectins"/>
</dbReference>
<dbReference type="PANTHER" id="PTHR11818">
    <property type="entry name" value="BETA/GAMMA CRYSTALLIN"/>
    <property type="match status" value="1"/>
</dbReference>
<feature type="region of interest" description="Disordered" evidence="2">
    <location>
        <begin position="46"/>
        <end position="91"/>
    </location>
</feature>
<feature type="region of interest" description="Disordered" evidence="2">
    <location>
        <begin position="563"/>
        <end position="611"/>
    </location>
</feature>
<protein>
    <recommendedName>
        <fullName evidence="3">Ricin B lectin domain-containing protein</fullName>
    </recommendedName>
</protein>
<feature type="compositionally biased region" description="Polar residues" evidence="2">
    <location>
        <begin position="407"/>
        <end position="425"/>
    </location>
</feature>
<feature type="compositionally biased region" description="Low complexity" evidence="2">
    <location>
        <begin position="563"/>
        <end position="573"/>
    </location>
</feature>
<feature type="coiled-coil region" evidence="1">
    <location>
        <begin position="238"/>
        <end position="286"/>
    </location>
</feature>
<dbReference type="Gene3D" id="1.20.5.500">
    <property type="entry name" value="Single helix bin"/>
    <property type="match status" value="2"/>
</dbReference>
<feature type="compositionally biased region" description="Low complexity" evidence="2">
    <location>
        <begin position="691"/>
        <end position="711"/>
    </location>
</feature>
<accession>C3Y277</accession>
<dbReference type="SMART" id="SM00458">
    <property type="entry name" value="RICIN"/>
    <property type="match status" value="1"/>
</dbReference>
<keyword evidence="1" id="KW-0175">Coiled coil</keyword>
<name>C3Y277_BRAFL</name>
<proteinExistence type="predicted"/>
<dbReference type="InParanoid" id="C3Y277"/>
<feature type="compositionally biased region" description="Polar residues" evidence="2">
    <location>
        <begin position="160"/>
        <end position="177"/>
    </location>
</feature>
<feature type="coiled-coil region" evidence="1">
    <location>
        <begin position="744"/>
        <end position="837"/>
    </location>
</feature>
<feature type="compositionally biased region" description="Polar residues" evidence="2">
    <location>
        <begin position="579"/>
        <end position="603"/>
    </location>
</feature>
<feature type="compositionally biased region" description="Low complexity" evidence="2">
    <location>
        <begin position="76"/>
        <end position="87"/>
    </location>
</feature>